<dbReference type="Proteomes" id="UP000177810">
    <property type="component" value="Unassembled WGS sequence"/>
</dbReference>
<accession>A0A1G2F5X1</accession>
<keyword evidence="1" id="KW-0808">Transferase</keyword>
<dbReference type="PANTHER" id="PTHR46401">
    <property type="entry name" value="GLYCOSYLTRANSFERASE WBBK-RELATED"/>
    <property type="match status" value="1"/>
</dbReference>
<dbReference type="SUPFAM" id="SSF53756">
    <property type="entry name" value="UDP-Glycosyltransferase/glycogen phosphorylase"/>
    <property type="match status" value="1"/>
</dbReference>
<dbReference type="InterPro" id="IPR001296">
    <property type="entry name" value="Glyco_trans_1"/>
</dbReference>
<sequence length="378" mass="43717">MKIIYIANIRIPTEMAHGLQVMKMCEAFSKHDNKLELVVPWRFGISDLIKKDPFEYYQVDKNFKIKRIFCFDLTPLNRFLGPISFLIQAISFAFFASIYLLFKKSDIIYSRDRFSLFFIAFLKQNIVSEVHQLHRTLFTFLLKRVKKIIVITQGLKQSLINKGIGEEKILVAPDGIELKDFEINTSKEECRKNLGLPRNKKIILYTGHLYKWKGVETLALSSKFLDPSALIVIVGGIKWYLSSFKKFVKKNNLEKLLVLGHKEYSQIPFYLKAADCLILTGTQNYETSKSYTSPMKMFEYMASNRPIVASELPSFKEILNENNCIFVEPDNLESMAIGIQKALNDSVLSESISNQAYQDVQKYSWNDRAKAILEFIKT</sequence>
<keyword evidence="2" id="KW-0812">Transmembrane</keyword>
<reference evidence="4 5" key="1">
    <citation type="journal article" date="2016" name="Nat. Commun.">
        <title>Thousands of microbial genomes shed light on interconnected biogeochemical processes in an aquifer system.</title>
        <authorList>
            <person name="Anantharaman K."/>
            <person name="Brown C.T."/>
            <person name="Hug L.A."/>
            <person name="Sharon I."/>
            <person name="Castelle C.J."/>
            <person name="Probst A.J."/>
            <person name="Thomas B.C."/>
            <person name="Singh A."/>
            <person name="Wilkins M.J."/>
            <person name="Karaoz U."/>
            <person name="Brodie E.L."/>
            <person name="Williams K.H."/>
            <person name="Hubbard S.S."/>
            <person name="Banfield J.F."/>
        </authorList>
    </citation>
    <scope>NUCLEOTIDE SEQUENCE [LARGE SCALE GENOMIC DNA]</scope>
</reference>
<evidence type="ECO:0000256" key="2">
    <source>
        <dbReference type="SAM" id="Phobius"/>
    </source>
</evidence>
<evidence type="ECO:0000313" key="5">
    <source>
        <dbReference type="Proteomes" id="UP000177810"/>
    </source>
</evidence>
<protein>
    <recommendedName>
        <fullName evidence="3">Glycosyl transferase family 1 domain-containing protein</fullName>
    </recommendedName>
</protein>
<evidence type="ECO:0000256" key="1">
    <source>
        <dbReference type="ARBA" id="ARBA00022679"/>
    </source>
</evidence>
<dbReference type="Gene3D" id="3.40.50.2000">
    <property type="entry name" value="Glycogen Phosphorylase B"/>
    <property type="match status" value="2"/>
</dbReference>
<dbReference type="AlphaFoldDB" id="A0A1G2F5X1"/>
<proteinExistence type="predicted"/>
<keyword evidence="2" id="KW-1133">Transmembrane helix</keyword>
<dbReference type="STRING" id="1801990.A2V69_01430"/>
<organism evidence="4 5">
    <name type="scientific">Candidatus Portnoybacteria bacterium RBG_13_40_8</name>
    <dbReference type="NCBI Taxonomy" id="1801990"/>
    <lineage>
        <taxon>Bacteria</taxon>
        <taxon>Candidatus Portnoyibacteriota</taxon>
    </lineage>
</organism>
<feature type="domain" description="Glycosyl transferase family 1" evidence="3">
    <location>
        <begin position="187"/>
        <end position="358"/>
    </location>
</feature>
<dbReference type="EMBL" id="MHMT01000003">
    <property type="protein sequence ID" value="OGZ33172.1"/>
    <property type="molecule type" value="Genomic_DNA"/>
</dbReference>
<dbReference type="GO" id="GO:0009103">
    <property type="term" value="P:lipopolysaccharide biosynthetic process"/>
    <property type="evidence" value="ECO:0007669"/>
    <property type="project" value="TreeGrafter"/>
</dbReference>
<name>A0A1G2F5X1_9BACT</name>
<dbReference type="CDD" id="cd03794">
    <property type="entry name" value="GT4_WbuB-like"/>
    <property type="match status" value="1"/>
</dbReference>
<evidence type="ECO:0000259" key="3">
    <source>
        <dbReference type="Pfam" id="PF00534"/>
    </source>
</evidence>
<dbReference type="Pfam" id="PF00534">
    <property type="entry name" value="Glycos_transf_1"/>
    <property type="match status" value="1"/>
</dbReference>
<keyword evidence="2" id="KW-0472">Membrane</keyword>
<dbReference type="GO" id="GO:0016757">
    <property type="term" value="F:glycosyltransferase activity"/>
    <property type="evidence" value="ECO:0007669"/>
    <property type="project" value="InterPro"/>
</dbReference>
<gene>
    <name evidence="4" type="ORF">A2V69_01430</name>
</gene>
<dbReference type="PANTHER" id="PTHR46401:SF2">
    <property type="entry name" value="GLYCOSYLTRANSFERASE WBBK-RELATED"/>
    <property type="match status" value="1"/>
</dbReference>
<feature type="transmembrane region" description="Helical" evidence="2">
    <location>
        <begin position="79"/>
        <end position="102"/>
    </location>
</feature>
<comment type="caution">
    <text evidence="4">The sequence shown here is derived from an EMBL/GenBank/DDBJ whole genome shotgun (WGS) entry which is preliminary data.</text>
</comment>
<evidence type="ECO:0000313" key="4">
    <source>
        <dbReference type="EMBL" id="OGZ33172.1"/>
    </source>
</evidence>